<dbReference type="SUPFAM" id="SSF46894">
    <property type="entry name" value="C-terminal effector domain of the bipartite response regulators"/>
    <property type="match status" value="1"/>
</dbReference>
<evidence type="ECO:0000313" key="3">
    <source>
        <dbReference type="EMBL" id="SDX44387.1"/>
    </source>
</evidence>
<dbReference type="Gene3D" id="1.10.10.10">
    <property type="entry name" value="Winged helix-like DNA-binding domain superfamily/Winged helix DNA-binding domain"/>
    <property type="match status" value="1"/>
</dbReference>
<name>A0A1H3BRC0_9RHOB</name>
<dbReference type="PANTHER" id="PTHR44858:SF1">
    <property type="entry name" value="UDP-N-ACETYLGLUCOSAMINE--PEPTIDE N-ACETYLGLUCOSAMINYLTRANSFERASE SPINDLY-RELATED"/>
    <property type="match status" value="1"/>
</dbReference>
<accession>A0A1H3BRC0</accession>
<keyword evidence="4" id="KW-1185">Reference proteome</keyword>
<dbReference type="AlphaFoldDB" id="A0A1H3BRC0"/>
<dbReference type="GO" id="GO:0003677">
    <property type="term" value="F:DNA binding"/>
    <property type="evidence" value="ECO:0007669"/>
    <property type="project" value="InterPro"/>
</dbReference>
<dbReference type="SUPFAM" id="SSF48452">
    <property type="entry name" value="TPR-like"/>
    <property type="match status" value="1"/>
</dbReference>
<dbReference type="EMBL" id="FNOI01000007">
    <property type="protein sequence ID" value="SDX44387.1"/>
    <property type="molecule type" value="Genomic_DNA"/>
</dbReference>
<dbReference type="InterPro" id="IPR050498">
    <property type="entry name" value="Ycf3"/>
</dbReference>
<evidence type="ECO:0000256" key="2">
    <source>
        <dbReference type="ARBA" id="ARBA00022803"/>
    </source>
</evidence>
<proteinExistence type="predicted"/>
<keyword evidence="1" id="KW-0677">Repeat</keyword>
<dbReference type="InterPro" id="IPR011990">
    <property type="entry name" value="TPR-like_helical_dom_sf"/>
</dbReference>
<dbReference type="RefSeq" id="WP_211664279.1">
    <property type="nucleotide sequence ID" value="NZ_FNOI01000007.1"/>
</dbReference>
<keyword evidence="2" id="KW-0802">TPR repeat</keyword>
<dbReference type="InterPro" id="IPR016032">
    <property type="entry name" value="Sig_transdc_resp-reg_C-effctor"/>
</dbReference>
<dbReference type="Gene3D" id="1.25.40.10">
    <property type="entry name" value="Tetratricopeptide repeat domain"/>
    <property type="match status" value="1"/>
</dbReference>
<evidence type="ECO:0000256" key="1">
    <source>
        <dbReference type="ARBA" id="ARBA00022737"/>
    </source>
</evidence>
<sequence>MGNKLNISLFGSCVVRVDGDGGVEITGAKHRALFALLATAPLGRRTRSYLQRTLWGSSCYDGGRQNLRRALSDLRNILGENFDRFVKCTNSDVELDLSLVNFLGSPGVGAFMEGIGIRDRGFEEWVAAMRADESQIAALYRTTPRTQLGRPLPRITALPFQRVMGGDNLRVLGDWLAEEVCRSLSRSNLLSVISHLSSRALAARTTDIMDVRRELDVDYFVTGSIRDMGGRVVVDMDFVDARDGSILWTRQIAGPQASFLDGISTSLDGAVRAIGRSIADEAISYVNDRPLPELEDHHLVIGGVSLMHRPTFRDFAKSRTLLEEAVSRAPMVAETHAWLAKWYVLSVFNGWTTDQPGDTQRALDSSSRALDINPDSSFSLVIDGFAHNNLKQRLDVASQRYDTAIDINPNESLSWLLRGALLAFQDEGGEAIAAAEQACSLSPIDPFGYFYDSLSSTAHLAAEEYGRALELAERSLAFNDRHLSTLRAKIIALHFLDRGDEARAAASDLMRRQPSFRLNEYAKAHPSSGRALGQRALVALKAAGVPSA</sequence>
<gene>
    <name evidence="3" type="ORF">SAMN04488001_3242</name>
</gene>
<reference evidence="4" key="1">
    <citation type="submission" date="2016-10" db="EMBL/GenBank/DDBJ databases">
        <authorList>
            <person name="Varghese N."/>
            <person name="Submissions S."/>
        </authorList>
    </citation>
    <scope>NUCLEOTIDE SEQUENCE [LARGE SCALE GENOMIC DNA]</scope>
    <source>
        <strain evidence="4">DSM 26922</strain>
    </source>
</reference>
<organism evidence="3 4">
    <name type="scientific">Litoreibacter albidus</name>
    <dbReference type="NCBI Taxonomy" id="670155"/>
    <lineage>
        <taxon>Bacteria</taxon>
        <taxon>Pseudomonadati</taxon>
        <taxon>Pseudomonadota</taxon>
        <taxon>Alphaproteobacteria</taxon>
        <taxon>Rhodobacterales</taxon>
        <taxon>Roseobacteraceae</taxon>
        <taxon>Litoreibacter</taxon>
    </lineage>
</organism>
<protein>
    <submittedName>
        <fullName evidence="3">TolB amino-terminal domain-containing protein</fullName>
    </submittedName>
</protein>
<dbReference type="PANTHER" id="PTHR44858">
    <property type="entry name" value="TETRATRICOPEPTIDE REPEAT PROTEIN 6"/>
    <property type="match status" value="1"/>
</dbReference>
<dbReference type="GO" id="GO:0006355">
    <property type="term" value="P:regulation of DNA-templated transcription"/>
    <property type="evidence" value="ECO:0007669"/>
    <property type="project" value="InterPro"/>
</dbReference>
<evidence type="ECO:0000313" key="4">
    <source>
        <dbReference type="Proteomes" id="UP000199441"/>
    </source>
</evidence>
<dbReference type="Proteomes" id="UP000199441">
    <property type="component" value="Unassembled WGS sequence"/>
</dbReference>
<dbReference type="STRING" id="670155.SAMN04488001_3242"/>
<dbReference type="InterPro" id="IPR036388">
    <property type="entry name" value="WH-like_DNA-bd_sf"/>
</dbReference>